<proteinExistence type="predicted"/>
<organism evidence="1">
    <name type="scientific">marine metagenome</name>
    <dbReference type="NCBI Taxonomy" id="408172"/>
    <lineage>
        <taxon>unclassified sequences</taxon>
        <taxon>metagenomes</taxon>
        <taxon>ecological metagenomes</taxon>
    </lineage>
</organism>
<gene>
    <name evidence="1" type="ORF">METZ01_LOCUS146918</name>
</gene>
<dbReference type="PANTHER" id="PTHR38666">
    <property type="match status" value="1"/>
</dbReference>
<protein>
    <recommendedName>
        <fullName evidence="2">DUF3228 domain-containing protein</fullName>
    </recommendedName>
</protein>
<name>A0A381ZY90_9ZZZZ</name>
<reference evidence="1" key="1">
    <citation type="submission" date="2018-05" db="EMBL/GenBank/DDBJ databases">
        <authorList>
            <person name="Lanie J.A."/>
            <person name="Ng W.-L."/>
            <person name="Kazmierczak K.M."/>
            <person name="Andrzejewski T.M."/>
            <person name="Davidsen T.M."/>
            <person name="Wayne K.J."/>
            <person name="Tettelin H."/>
            <person name="Glass J.I."/>
            <person name="Rusch D."/>
            <person name="Podicherti R."/>
            <person name="Tsui H.-C.T."/>
            <person name="Winkler M.E."/>
        </authorList>
    </citation>
    <scope>NUCLEOTIDE SEQUENCE</scope>
</reference>
<dbReference type="PANTHER" id="PTHR38666:SF2">
    <property type="entry name" value="FLAGELLAR ASSOCIATED PROTEIN"/>
    <property type="match status" value="1"/>
</dbReference>
<evidence type="ECO:0008006" key="2">
    <source>
        <dbReference type="Google" id="ProtNLM"/>
    </source>
</evidence>
<sequence length="198" mass="22584">MENIPSQKKVSVNDFVRRQIAGSGKTYSPLLSFEQIAAHASEQLDKGDFKQGYRDGVIIVSADPDYAEQFKCPFVKINKDTKLKAEFVCRRENEEPYIRVRALNGKPLKAEKVEFILYRHDVLVENNEHSTDTEWELISIHALPKGIEELPMGPITMMRNQLELKGGTAASYSSEEWAQAVNFWQNFAALDSENLKLF</sequence>
<dbReference type="EMBL" id="UINC01023094">
    <property type="protein sequence ID" value="SVA94064.1"/>
    <property type="molecule type" value="Genomic_DNA"/>
</dbReference>
<dbReference type="InterPro" id="IPR021610">
    <property type="entry name" value="DUF3228"/>
</dbReference>
<accession>A0A381ZY90</accession>
<dbReference type="AlphaFoldDB" id="A0A381ZY90"/>
<dbReference type="Pfam" id="PF11539">
    <property type="entry name" value="DUF3228"/>
    <property type="match status" value="1"/>
</dbReference>
<evidence type="ECO:0000313" key="1">
    <source>
        <dbReference type="EMBL" id="SVA94064.1"/>
    </source>
</evidence>